<name>A0A7W4VNR0_9HYPH</name>
<dbReference type="RefSeq" id="WP_183451856.1">
    <property type="nucleotide sequence ID" value="NZ_JACHWB010000004.1"/>
</dbReference>
<keyword evidence="3" id="KW-1185">Reference proteome</keyword>
<dbReference type="EMBL" id="JACHWB010000004">
    <property type="protein sequence ID" value="MBB3020130.1"/>
    <property type="molecule type" value="Genomic_DNA"/>
</dbReference>
<evidence type="ECO:0000313" key="2">
    <source>
        <dbReference type="EMBL" id="MBB3020130.1"/>
    </source>
</evidence>
<evidence type="ECO:0000313" key="3">
    <source>
        <dbReference type="Proteomes" id="UP000532010"/>
    </source>
</evidence>
<comment type="caution">
    <text evidence="2">The sequence shown here is derived from an EMBL/GenBank/DDBJ whole genome shotgun (WGS) entry which is preliminary data.</text>
</comment>
<feature type="compositionally biased region" description="Basic and acidic residues" evidence="1">
    <location>
        <begin position="43"/>
        <end position="54"/>
    </location>
</feature>
<sequence>MATPDKKSNKATDEDISAPRLTPQGRENPEASGEDSTNPMGEGAKKGQSDKAEG</sequence>
<accession>A0A7W4VNR0</accession>
<reference evidence="2 3" key="1">
    <citation type="submission" date="2020-08" db="EMBL/GenBank/DDBJ databases">
        <title>The Agave Microbiome: Exploring the role of microbial communities in plant adaptations to desert environments.</title>
        <authorList>
            <person name="Partida-Martinez L.P."/>
        </authorList>
    </citation>
    <scope>NUCLEOTIDE SEQUENCE [LARGE SCALE GENOMIC DNA]</scope>
    <source>
        <strain evidence="2 3">AT3.9</strain>
    </source>
</reference>
<feature type="region of interest" description="Disordered" evidence="1">
    <location>
        <begin position="1"/>
        <end position="54"/>
    </location>
</feature>
<protein>
    <submittedName>
        <fullName evidence="2">Uncharacterized protein</fullName>
    </submittedName>
</protein>
<evidence type="ECO:0000256" key="1">
    <source>
        <dbReference type="SAM" id="MobiDB-lite"/>
    </source>
</evidence>
<feature type="compositionally biased region" description="Basic and acidic residues" evidence="1">
    <location>
        <begin position="1"/>
        <end position="13"/>
    </location>
</feature>
<gene>
    <name evidence="2" type="ORF">FHR70_003211</name>
</gene>
<proteinExistence type="predicted"/>
<dbReference type="Proteomes" id="UP000532010">
    <property type="component" value="Unassembled WGS sequence"/>
</dbReference>
<dbReference type="AlphaFoldDB" id="A0A7W4VNR0"/>
<organism evidence="2 3">
    <name type="scientific">Microvirga lupini</name>
    <dbReference type="NCBI Taxonomy" id="420324"/>
    <lineage>
        <taxon>Bacteria</taxon>
        <taxon>Pseudomonadati</taxon>
        <taxon>Pseudomonadota</taxon>
        <taxon>Alphaproteobacteria</taxon>
        <taxon>Hyphomicrobiales</taxon>
        <taxon>Methylobacteriaceae</taxon>
        <taxon>Microvirga</taxon>
    </lineage>
</organism>